<feature type="transmembrane region" description="Helical" evidence="10">
    <location>
        <begin position="14"/>
        <end position="38"/>
    </location>
</feature>
<evidence type="ECO:0000313" key="11">
    <source>
        <dbReference type="EMBL" id="QIK39884.1"/>
    </source>
</evidence>
<feature type="transmembrane region" description="Helical" evidence="10">
    <location>
        <begin position="151"/>
        <end position="169"/>
    </location>
</feature>
<name>A0A6G7VIQ4_9RHOB</name>
<gene>
    <name evidence="10 11" type="primary">plsY</name>
    <name evidence="11" type="ORF">G8E03_03350</name>
</gene>
<comment type="subcellular location">
    <subcellularLocation>
        <location evidence="10">Cell membrane</location>
        <topology evidence="10">Multi-pass membrane protein</topology>
    </subcellularLocation>
</comment>
<keyword evidence="7 10" id="KW-0472">Membrane</keyword>
<dbReference type="GO" id="GO:0008654">
    <property type="term" value="P:phospholipid biosynthetic process"/>
    <property type="evidence" value="ECO:0007669"/>
    <property type="project" value="UniProtKB-UniRule"/>
</dbReference>
<dbReference type="EC" id="2.3.1.275" evidence="10"/>
<dbReference type="AlphaFoldDB" id="A0A6G7VIQ4"/>
<evidence type="ECO:0000256" key="2">
    <source>
        <dbReference type="ARBA" id="ARBA00022516"/>
    </source>
</evidence>
<protein>
    <recommendedName>
        <fullName evidence="10">Glycerol-3-phosphate acyltransferase</fullName>
    </recommendedName>
    <alternativeName>
        <fullName evidence="10">Acyl-PO4 G3P acyltransferase</fullName>
    </alternativeName>
    <alternativeName>
        <fullName evidence="10">Acyl-phosphate--glycerol-3-phosphate acyltransferase</fullName>
    </alternativeName>
    <alternativeName>
        <fullName evidence="10">G3P acyltransferase</fullName>
        <shortName evidence="10">GPAT</shortName>
        <ecNumber evidence="10">2.3.1.275</ecNumber>
    </alternativeName>
    <alternativeName>
        <fullName evidence="10">Lysophosphatidic acid synthase</fullName>
        <shortName evidence="10">LPA synthase</shortName>
    </alternativeName>
</protein>
<dbReference type="InterPro" id="IPR003811">
    <property type="entry name" value="G3P_acylTferase_PlsY"/>
</dbReference>
<evidence type="ECO:0000256" key="4">
    <source>
        <dbReference type="ARBA" id="ARBA00022692"/>
    </source>
</evidence>
<dbReference type="HAMAP" id="MF_01043">
    <property type="entry name" value="PlsY"/>
    <property type="match status" value="1"/>
</dbReference>
<proteinExistence type="inferred from homology"/>
<comment type="pathway">
    <text evidence="10">Lipid metabolism; phospholipid metabolism.</text>
</comment>
<keyword evidence="11" id="KW-0012">Acyltransferase</keyword>
<keyword evidence="6 10" id="KW-0443">Lipid metabolism</keyword>
<keyword evidence="4 10" id="KW-0812">Transmembrane</keyword>
<keyword evidence="5 10" id="KW-1133">Transmembrane helix</keyword>
<organism evidence="11 12">
    <name type="scientific">Pontivivens nitratireducens</name>
    <dbReference type="NCBI Taxonomy" id="2758038"/>
    <lineage>
        <taxon>Bacteria</taxon>
        <taxon>Pseudomonadati</taxon>
        <taxon>Pseudomonadota</taxon>
        <taxon>Alphaproteobacteria</taxon>
        <taxon>Rhodobacterales</taxon>
        <taxon>Paracoccaceae</taxon>
        <taxon>Pontivivens</taxon>
    </lineage>
</organism>
<reference evidence="11 12" key="1">
    <citation type="submission" date="2020-03" db="EMBL/GenBank/DDBJ databases">
        <title>Complete genome sequence of Monaibacterium sp. ALG8 with diverse plasmids.</title>
        <authorList>
            <person name="Sun C."/>
        </authorList>
    </citation>
    <scope>NUCLEOTIDE SEQUENCE [LARGE SCALE GENOMIC DNA]</scope>
    <source>
        <strain evidence="11 12">ALG8</strain>
    </source>
</reference>
<evidence type="ECO:0000256" key="6">
    <source>
        <dbReference type="ARBA" id="ARBA00023098"/>
    </source>
</evidence>
<sequence>MTAWLPDILGLERALPALAAILGAAYLIGSIPFGLLITRAFGLGDVRKIGSGNIGTTNVLRTGSKKAAALTLLLDGGKGAVAVAVAYGMYGNLAAQIAALGAFLGHLYPVWLRFKGGKGVATFLGVMLALHWPAGLLACATWLASAVLFRMSSLAALIAAAMVPVWLWLTRAEPFIWLSLCLAALIFVKHHANIRRIATGTEPRIGKS</sequence>
<evidence type="ECO:0000256" key="5">
    <source>
        <dbReference type="ARBA" id="ARBA00022989"/>
    </source>
</evidence>
<keyword evidence="8 10" id="KW-0594">Phospholipid biosynthesis</keyword>
<dbReference type="UniPathway" id="UPA00085"/>
<dbReference type="Proteomes" id="UP000500791">
    <property type="component" value="Chromosome"/>
</dbReference>
<evidence type="ECO:0000313" key="12">
    <source>
        <dbReference type="Proteomes" id="UP000500791"/>
    </source>
</evidence>
<comment type="catalytic activity">
    <reaction evidence="10">
        <text>an acyl phosphate + sn-glycerol 3-phosphate = a 1-acyl-sn-glycero-3-phosphate + phosphate</text>
        <dbReference type="Rhea" id="RHEA:34075"/>
        <dbReference type="ChEBI" id="CHEBI:43474"/>
        <dbReference type="ChEBI" id="CHEBI:57597"/>
        <dbReference type="ChEBI" id="CHEBI:57970"/>
        <dbReference type="ChEBI" id="CHEBI:59918"/>
        <dbReference type="EC" id="2.3.1.275"/>
    </reaction>
</comment>
<dbReference type="GO" id="GO:0005886">
    <property type="term" value="C:plasma membrane"/>
    <property type="evidence" value="ECO:0007669"/>
    <property type="project" value="UniProtKB-SubCell"/>
</dbReference>
<evidence type="ECO:0000256" key="9">
    <source>
        <dbReference type="ARBA" id="ARBA00023264"/>
    </source>
</evidence>
<comment type="function">
    <text evidence="10">Catalyzes the transfer of an acyl group from acyl-phosphate (acyl-PO(4)) to glycerol-3-phosphate (G3P) to form lysophosphatidic acid (LPA). This enzyme utilizes acyl-phosphate as fatty acyl donor, but not acyl-CoA or acyl-ACP.</text>
</comment>
<feature type="transmembrane region" description="Helical" evidence="10">
    <location>
        <begin position="175"/>
        <end position="192"/>
    </location>
</feature>
<dbReference type="KEGG" id="mon:G8E03_03350"/>
<feature type="transmembrane region" description="Helical" evidence="10">
    <location>
        <begin position="80"/>
        <end position="108"/>
    </location>
</feature>
<keyword evidence="3 10" id="KW-0808">Transferase</keyword>
<dbReference type="PANTHER" id="PTHR30309:SF0">
    <property type="entry name" value="GLYCEROL-3-PHOSPHATE ACYLTRANSFERASE-RELATED"/>
    <property type="match status" value="1"/>
</dbReference>
<evidence type="ECO:0000256" key="3">
    <source>
        <dbReference type="ARBA" id="ARBA00022679"/>
    </source>
</evidence>
<evidence type="ECO:0000256" key="1">
    <source>
        <dbReference type="ARBA" id="ARBA00022475"/>
    </source>
</evidence>
<keyword evidence="9 10" id="KW-1208">Phospholipid metabolism</keyword>
<accession>A0A6G7VIQ4</accession>
<keyword evidence="12" id="KW-1185">Reference proteome</keyword>
<comment type="subunit">
    <text evidence="10">Probably interacts with PlsX.</text>
</comment>
<evidence type="ECO:0000256" key="7">
    <source>
        <dbReference type="ARBA" id="ARBA00023136"/>
    </source>
</evidence>
<dbReference type="PANTHER" id="PTHR30309">
    <property type="entry name" value="INNER MEMBRANE PROTEIN YGIH"/>
    <property type="match status" value="1"/>
</dbReference>
<evidence type="ECO:0000256" key="10">
    <source>
        <dbReference type="HAMAP-Rule" id="MF_01043"/>
    </source>
</evidence>
<keyword evidence="2 10" id="KW-0444">Lipid biosynthesis</keyword>
<dbReference type="SMART" id="SM01207">
    <property type="entry name" value="G3P_acyltransf"/>
    <property type="match status" value="1"/>
</dbReference>
<dbReference type="EMBL" id="CP049811">
    <property type="protein sequence ID" value="QIK39884.1"/>
    <property type="molecule type" value="Genomic_DNA"/>
</dbReference>
<feature type="transmembrane region" description="Helical" evidence="10">
    <location>
        <begin position="120"/>
        <end position="144"/>
    </location>
</feature>
<dbReference type="GO" id="GO:0043772">
    <property type="term" value="F:acyl-phosphate glycerol-3-phosphate acyltransferase activity"/>
    <property type="evidence" value="ECO:0007669"/>
    <property type="project" value="UniProtKB-UniRule"/>
</dbReference>
<dbReference type="Pfam" id="PF02660">
    <property type="entry name" value="G3P_acyltransf"/>
    <property type="match status" value="1"/>
</dbReference>
<keyword evidence="1 10" id="KW-1003">Cell membrane</keyword>
<dbReference type="NCBIfam" id="TIGR00023">
    <property type="entry name" value="glycerol-3-phosphate 1-O-acyltransferase PlsY"/>
    <property type="match status" value="1"/>
</dbReference>
<comment type="similarity">
    <text evidence="10">Belongs to the PlsY family.</text>
</comment>
<evidence type="ECO:0000256" key="8">
    <source>
        <dbReference type="ARBA" id="ARBA00023209"/>
    </source>
</evidence>